<dbReference type="SUPFAM" id="SSF109998">
    <property type="entry name" value="Triger factor/SurA peptide-binding domain-like"/>
    <property type="match status" value="1"/>
</dbReference>
<evidence type="ECO:0000256" key="2">
    <source>
        <dbReference type="SAM" id="MobiDB-lite"/>
    </source>
</evidence>
<organism evidence="5 6">
    <name type="scientific">Paenibacillus baimaensis</name>
    <dbReference type="NCBI Taxonomy" id="2982185"/>
    <lineage>
        <taxon>Bacteria</taxon>
        <taxon>Bacillati</taxon>
        <taxon>Bacillota</taxon>
        <taxon>Bacilli</taxon>
        <taxon>Bacillales</taxon>
        <taxon>Paenibacillaceae</taxon>
        <taxon>Paenibacillus</taxon>
    </lineage>
</organism>
<evidence type="ECO:0000313" key="5">
    <source>
        <dbReference type="EMBL" id="MCU6794899.1"/>
    </source>
</evidence>
<dbReference type="InterPro" id="IPR027304">
    <property type="entry name" value="Trigger_fact/SurA_dom_sf"/>
</dbReference>
<feature type="compositionally biased region" description="Pro residues" evidence="2">
    <location>
        <begin position="343"/>
        <end position="366"/>
    </location>
</feature>
<feature type="region of interest" description="Disordered" evidence="2">
    <location>
        <begin position="337"/>
        <end position="376"/>
    </location>
</feature>
<dbReference type="Proteomes" id="UP001652445">
    <property type="component" value="Unassembled WGS sequence"/>
</dbReference>
<dbReference type="InterPro" id="IPR050245">
    <property type="entry name" value="PrsA_foldase"/>
</dbReference>
<keyword evidence="3" id="KW-0732">Signal</keyword>
<feature type="chain" id="PRO_5045642293" evidence="3">
    <location>
        <begin position="28"/>
        <end position="376"/>
    </location>
</feature>
<dbReference type="Pfam" id="PF13616">
    <property type="entry name" value="Rotamase_3"/>
    <property type="match status" value="1"/>
</dbReference>
<keyword evidence="1 5" id="KW-0413">Isomerase</keyword>
<dbReference type="InterPro" id="IPR000297">
    <property type="entry name" value="PPIase_PpiC"/>
</dbReference>
<accession>A0ABT2UJS6</accession>
<dbReference type="PANTHER" id="PTHR47245">
    <property type="entry name" value="PEPTIDYLPROLYL ISOMERASE"/>
    <property type="match status" value="1"/>
</dbReference>
<reference evidence="5 6" key="1">
    <citation type="submission" date="2022-09" db="EMBL/GenBank/DDBJ databases">
        <authorList>
            <person name="Han X.L."/>
            <person name="Wang Q."/>
            <person name="Lu T."/>
        </authorList>
    </citation>
    <scope>NUCLEOTIDE SEQUENCE [LARGE SCALE GENOMIC DNA]</scope>
    <source>
        <strain evidence="5 6">WQ 127069</strain>
    </source>
</reference>
<dbReference type="InterPro" id="IPR046357">
    <property type="entry name" value="PPIase_dom_sf"/>
</dbReference>
<sequence length="376" mass="40584">MLSIKWNRAKKGLITLATVMTVAAVVAGCGGDKAGTGAAPAPAPTGTPATPAKGDASEVLVTYKDGGKVTRGEFDTFVNINTFFYKEYAQYKEDPAFQQDMMKQLVTFRVLSARADDKAKAEADTKTKQQVEQINTYLGMQEGGMEKQLKDANLNAKDIEQFIGRSMLAISALESKVSEQQVKDAYDKKLAADKNIYDIATVSHILVGTSDAATGKETRTKEEAMKRAKEVQDKLKAGGDFAALALEYSDDPGSKDKGGKYENVELSMWVPEFKKAAAELPINQISDPVETSYGYHIMKVESRKTKTYDEVKESLRSEAAETQVYDFVEKELPTLIETNTLPTPTPPPAAAPAPTAPTAPAAPPAEAPKTEAPAAK</sequence>
<dbReference type="PROSITE" id="PS51257">
    <property type="entry name" value="PROKAR_LIPOPROTEIN"/>
    <property type="match status" value="1"/>
</dbReference>
<feature type="signal peptide" evidence="3">
    <location>
        <begin position="1"/>
        <end position="27"/>
    </location>
</feature>
<dbReference type="GO" id="GO:0003755">
    <property type="term" value="F:peptidyl-prolyl cis-trans isomerase activity"/>
    <property type="evidence" value="ECO:0007669"/>
    <property type="project" value="UniProtKB-EC"/>
</dbReference>
<protein>
    <submittedName>
        <fullName evidence="5">Peptidylprolyl isomerase</fullName>
        <ecNumber evidence="5">5.2.1.8</ecNumber>
    </submittedName>
</protein>
<evidence type="ECO:0000256" key="3">
    <source>
        <dbReference type="SAM" id="SignalP"/>
    </source>
</evidence>
<dbReference type="PANTHER" id="PTHR47245:SF2">
    <property type="entry name" value="PEPTIDYL-PROLYL CIS-TRANS ISOMERASE HP_0175-RELATED"/>
    <property type="match status" value="1"/>
</dbReference>
<keyword evidence="1" id="KW-0697">Rotamase</keyword>
<dbReference type="SUPFAM" id="SSF54534">
    <property type="entry name" value="FKBP-like"/>
    <property type="match status" value="1"/>
</dbReference>
<gene>
    <name evidence="5" type="ORF">OB236_22585</name>
</gene>
<dbReference type="EC" id="5.2.1.8" evidence="5"/>
<dbReference type="RefSeq" id="WP_262685977.1">
    <property type="nucleotide sequence ID" value="NZ_JAOQIO010000088.1"/>
</dbReference>
<keyword evidence="6" id="KW-1185">Reference proteome</keyword>
<evidence type="ECO:0000313" key="6">
    <source>
        <dbReference type="Proteomes" id="UP001652445"/>
    </source>
</evidence>
<dbReference type="Gene3D" id="3.10.50.40">
    <property type="match status" value="1"/>
</dbReference>
<name>A0ABT2UJS6_9BACL</name>
<dbReference type="EMBL" id="JAOQIO010000088">
    <property type="protein sequence ID" value="MCU6794899.1"/>
    <property type="molecule type" value="Genomic_DNA"/>
</dbReference>
<evidence type="ECO:0000256" key="1">
    <source>
        <dbReference type="PROSITE-ProRule" id="PRU00278"/>
    </source>
</evidence>
<comment type="caution">
    <text evidence="5">The sequence shown here is derived from an EMBL/GenBank/DDBJ whole genome shotgun (WGS) entry which is preliminary data.</text>
</comment>
<feature type="domain" description="PpiC" evidence="4">
    <location>
        <begin position="197"/>
        <end position="302"/>
    </location>
</feature>
<evidence type="ECO:0000259" key="4">
    <source>
        <dbReference type="PROSITE" id="PS50198"/>
    </source>
</evidence>
<dbReference type="PROSITE" id="PS50198">
    <property type="entry name" value="PPIC_PPIASE_2"/>
    <property type="match status" value="1"/>
</dbReference>
<proteinExistence type="predicted"/>